<dbReference type="STRING" id="1262914.BN533_00796"/>
<evidence type="ECO:0000313" key="2">
    <source>
        <dbReference type="EMBL" id="CDB45671.1"/>
    </source>
</evidence>
<dbReference type="InterPro" id="IPR027417">
    <property type="entry name" value="P-loop_NTPase"/>
</dbReference>
<feature type="domain" description="Virulence-associated protein E-like" evidence="1">
    <location>
        <begin position="467"/>
        <end position="682"/>
    </location>
</feature>
<dbReference type="AlphaFoldDB" id="R6IJY4"/>
<gene>
    <name evidence="2" type="ORF">BN533_00796</name>
</gene>
<dbReference type="eggNOG" id="COG5545">
    <property type="taxonomic scope" value="Bacteria"/>
</dbReference>
<evidence type="ECO:0000259" key="1">
    <source>
        <dbReference type="Pfam" id="PF05272"/>
    </source>
</evidence>
<accession>R6IJY4</accession>
<reference evidence="2" key="1">
    <citation type="submission" date="2012-11" db="EMBL/GenBank/DDBJ databases">
        <title>Dependencies among metagenomic species, viruses, plasmids and units of genetic variation.</title>
        <authorList>
            <person name="Nielsen H.B."/>
            <person name="Almeida M."/>
            <person name="Juncker A.S."/>
            <person name="Rasmussen S."/>
            <person name="Li J."/>
            <person name="Sunagawa S."/>
            <person name="Plichta D."/>
            <person name="Gautier L."/>
            <person name="Le Chatelier E."/>
            <person name="Peletier E."/>
            <person name="Bonde I."/>
            <person name="Nielsen T."/>
            <person name="Manichanh C."/>
            <person name="Arumugam M."/>
            <person name="Batto J."/>
            <person name="Santos M.B.Q.D."/>
            <person name="Blom N."/>
            <person name="Borruel N."/>
            <person name="Burgdorf K.S."/>
            <person name="Boumezbeur F."/>
            <person name="Casellas F."/>
            <person name="Dore J."/>
            <person name="Guarner F."/>
            <person name="Hansen T."/>
            <person name="Hildebrand F."/>
            <person name="Kaas R.S."/>
            <person name="Kennedy S."/>
            <person name="Kristiansen K."/>
            <person name="Kultima J.R."/>
            <person name="Leonard P."/>
            <person name="Levenez F."/>
            <person name="Lund O."/>
            <person name="Moumen B."/>
            <person name="Le Paslier D."/>
            <person name="Pons N."/>
            <person name="Pedersen O."/>
            <person name="Prifti E."/>
            <person name="Qin J."/>
            <person name="Raes J."/>
            <person name="Tap J."/>
            <person name="Tims S."/>
            <person name="Ussery D.W."/>
            <person name="Yamada T."/>
            <person name="MetaHit consortium"/>
            <person name="Renault P."/>
            <person name="Sicheritz-Ponten T."/>
            <person name="Bork P."/>
            <person name="Wang J."/>
            <person name="Brunak S."/>
            <person name="Ehrlich S.D."/>
        </authorList>
    </citation>
    <scope>NUCLEOTIDE SEQUENCE [LARGE SCALE GENOMIC DNA]</scope>
</reference>
<dbReference type="InterPro" id="IPR007936">
    <property type="entry name" value="VapE-like_dom"/>
</dbReference>
<dbReference type="Pfam" id="PF05272">
    <property type="entry name" value="VapE-like_dom"/>
    <property type="match status" value="1"/>
</dbReference>
<dbReference type="PANTHER" id="PTHR34985:SF1">
    <property type="entry name" value="SLR0554 PROTEIN"/>
    <property type="match status" value="1"/>
</dbReference>
<name>R6IJY4_9FIRM</name>
<comment type="caution">
    <text evidence="2">The sequence shown here is derived from an EMBL/GenBank/DDBJ whole genome shotgun (WGS) entry which is preliminary data.</text>
</comment>
<dbReference type="SUPFAM" id="SSF52540">
    <property type="entry name" value="P-loop containing nucleoside triphosphate hydrolases"/>
    <property type="match status" value="1"/>
</dbReference>
<dbReference type="PANTHER" id="PTHR34985">
    <property type="entry name" value="SLR0554 PROTEIN"/>
    <property type="match status" value="1"/>
</dbReference>
<dbReference type="RefSeq" id="WP_021717698.1">
    <property type="nucleotide sequence ID" value="NZ_FR885222.1"/>
</dbReference>
<sequence length="796" mass="90435">MIPAKFTIAVGGSRKAKQWKNKEFSWPDILDKLRVTTRTRESAAEYANLSKPRQDEIKDVGGFVGGYIKNGRRIAGNVVKRQLVTLDADFADSSFMTILDLVLGDVCYAVYSTHKHTPEKPRLRVVIPLDRAVQPDAYQAIARRIADDIGMDLFDDTTYEAERLMYWPSTSTNGEYIFFANDSENCLDPDDVLATYDDWRDTSTWPESSRANKMRQAAVKKQGDPYEKPGAIGAFCRTYSVPDVIDCFLNDVYEPCGEGRYTYKQGSTSGGLVVYEDGKFAYSHHGTDPVSGKLVNSFDLVRLHLFGDKDVDVEVDTKINNLPSYGAMQEFAMKDDAVKTELAKKLLEESDDFGDVPSDINWMSKLDVHYKTGKIESTPKNVRIILENDTNLSGKVAYNDFSFRTVLLDSMPWRSVKQGAPWSDTDDSCLRNYLSSVYDIKGAQIIADACAEVFTRNHFHPVRDYIKATEWDGTPRVDTLWIDYLGADDTDYVRTVTRKHLVAAVARVFSPGCKFDNVIILCGPQGIGKSTMLKKLGREWFSDSLTSVQGKEAYEQLHGVWIAELGELYATRRAESEAVKQFLSKSEDIFRVAYGRRTSSFPRQCVFYGTTNETEFLRDRTGNRRFWPITVGGVHNKSFKDFTEAEVAQVWAEAYYLWQQGESLYLDEEMTKEAVKAQSAHTEESEKVGLVREYLDTLLPENWDSLDLYERRDFLESNELTEPGTVQRYKVCAAEIWCEVLGGRLKDLNGLASREINSIMRNMRGWERSKSALRFGKLYGTQRAFVRKTNLGETEM</sequence>
<protein>
    <recommendedName>
        <fullName evidence="1">Virulence-associated protein E-like domain-containing protein</fullName>
    </recommendedName>
</protein>
<dbReference type="EMBL" id="CBDS010000052">
    <property type="protein sequence ID" value="CDB45671.1"/>
    <property type="molecule type" value="Genomic_DNA"/>
</dbReference>
<dbReference type="HOGENOM" id="CLU_018385_1_0_9"/>
<organism evidence="2">
    <name type="scientific">Phascolarctobacterium faecium</name>
    <dbReference type="NCBI Taxonomy" id="33025"/>
    <lineage>
        <taxon>Bacteria</taxon>
        <taxon>Bacillati</taxon>
        <taxon>Bacillota</taxon>
        <taxon>Negativicutes</taxon>
        <taxon>Acidaminococcales</taxon>
        <taxon>Acidaminococcaceae</taxon>
        <taxon>Phascolarctobacterium</taxon>
    </lineage>
</organism>
<proteinExistence type="predicted"/>